<dbReference type="InterPro" id="IPR016024">
    <property type="entry name" value="ARM-type_fold"/>
</dbReference>
<dbReference type="AlphaFoldDB" id="A0A8K0KRJ6"/>
<dbReference type="GO" id="GO:0030674">
    <property type="term" value="F:protein-macromolecule adaptor activity"/>
    <property type="evidence" value="ECO:0007669"/>
    <property type="project" value="TreeGrafter"/>
</dbReference>
<reference evidence="9" key="1">
    <citation type="submission" date="2013-04" db="EMBL/GenBank/DDBJ databases">
        <authorList>
            <person name="Qu J."/>
            <person name="Murali S.C."/>
            <person name="Bandaranaike D."/>
            <person name="Bellair M."/>
            <person name="Blankenburg K."/>
            <person name="Chao H."/>
            <person name="Dinh H."/>
            <person name="Doddapaneni H."/>
            <person name="Downs B."/>
            <person name="Dugan-Rocha S."/>
            <person name="Elkadiri S."/>
            <person name="Gnanaolivu R.D."/>
            <person name="Hernandez B."/>
            <person name="Javaid M."/>
            <person name="Jayaseelan J.C."/>
            <person name="Lee S."/>
            <person name="Li M."/>
            <person name="Ming W."/>
            <person name="Munidasa M."/>
            <person name="Muniz J."/>
            <person name="Nguyen L."/>
            <person name="Ongeri F."/>
            <person name="Osuji N."/>
            <person name="Pu L.-L."/>
            <person name="Puazo M."/>
            <person name="Qu C."/>
            <person name="Quiroz J."/>
            <person name="Raj R."/>
            <person name="Weissenberger G."/>
            <person name="Xin Y."/>
            <person name="Zou X."/>
            <person name="Han Y."/>
            <person name="Richards S."/>
            <person name="Worley K."/>
            <person name="Muzny D."/>
            <person name="Gibbs R."/>
        </authorList>
    </citation>
    <scope>NUCLEOTIDE SEQUENCE</scope>
    <source>
        <strain evidence="9">Sampled in the wild</strain>
    </source>
</reference>
<dbReference type="GO" id="GO:0031902">
    <property type="term" value="C:late endosome membrane"/>
    <property type="evidence" value="ECO:0007669"/>
    <property type="project" value="UniProtKB-SubCell"/>
</dbReference>
<dbReference type="OrthoDB" id="26184at2759"/>
<keyword evidence="10" id="KW-1185">Reference proteome</keyword>
<dbReference type="SUPFAM" id="SSF48371">
    <property type="entry name" value="ARM repeat"/>
    <property type="match status" value="1"/>
</dbReference>
<evidence type="ECO:0000313" key="9">
    <source>
        <dbReference type="EMBL" id="KAG8238556.1"/>
    </source>
</evidence>
<organism evidence="9 10">
    <name type="scientific">Ladona fulva</name>
    <name type="common">Scarce chaser dragonfly</name>
    <name type="synonym">Libellula fulva</name>
    <dbReference type="NCBI Taxonomy" id="123851"/>
    <lineage>
        <taxon>Eukaryota</taxon>
        <taxon>Metazoa</taxon>
        <taxon>Ecdysozoa</taxon>
        <taxon>Arthropoda</taxon>
        <taxon>Hexapoda</taxon>
        <taxon>Insecta</taxon>
        <taxon>Pterygota</taxon>
        <taxon>Palaeoptera</taxon>
        <taxon>Odonata</taxon>
        <taxon>Epiprocta</taxon>
        <taxon>Anisoptera</taxon>
        <taxon>Libelluloidea</taxon>
        <taxon>Libellulidae</taxon>
        <taxon>Ladona</taxon>
    </lineage>
</organism>
<keyword evidence="6" id="KW-0472">Membrane</keyword>
<dbReference type="Gene3D" id="3.30.40.10">
    <property type="entry name" value="Zinc/RING finger domain, C3HC4 (zinc finger)"/>
    <property type="match status" value="1"/>
</dbReference>
<dbReference type="Proteomes" id="UP000792457">
    <property type="component" value="Unassembled WGS sequence"/>
</dbReference>
<comment type="similarity">
    <text evidence="2">Belongs to the VPS11 family.</text>
</comment>
<dbReference type="InterPro" id="IPR057308">
    <property type="entry name" value="CHCR_PEP5_VPS11"/>
</dbReference>
<dbReference type="EMBL" id="KZ309373">
    <property type="protein sequence ID" value="KAG8238556.1"/>
    <property type="molecule type" value="Genomic_DNA"/>
</dbReference>
<accession>A0A8K0KRJ6</accession>
<evidence type="ECO:0000256" key="5">
    <source>
        <dbReference type="ARBA" id="ARBA00022833"/>
    </source>
</evidence>
<proteinExistence type="inferred from homology"/>
<feature type="non-terminal residue" evidence="9">
    <location>
        <position position="364"/>
    </location>
</feature>
<dbReference type="GO" id="GO:0008270">
    <property type="term" value="F:zinc ion binding"/>
    <property type="evidence" value="ECO:0007669"/>
    <property type="project" value="UniProtKB-KW"/>
</dbReference>
<dbReference type="GO" id="GO:0007032">
    <property type="term" value="P:endosome organization"/>
    <property type="evidence" value="ECO:0007669"/>
    <property type="project" value="TreeGrafter"/>
</dbReference>
<name>A0A8K0KRJ6_LADFU</name>
<sequence>MREYGSILLDHSPNQATELLKKLCTDYRPSMKPLVDLNMLDGTLTAPEIKAANAEDFIHLFLNNSERLVQFLEHIILMCPNSSTQVYNTLVEHYLHVWSSIEKKRKEEASEEDKADMALLEGKILSEKKMWESKIMHLLRNPDAKYDKDQTLILCRVHNFKTGLMYLYEDAKLYQEIIHYYAQHGDYSSILECCCKFGNKNSELWIQALWLYARGTSIPPSFLREVLDVIAKGQLLSPLLVVDALSSGSSAAAGTTNLGDIRSFLMSVLSAEGEMTEQEKARVSKYQSETKKFREQINDIQKSTIIFQGSRCSACDNQLYLPSIHFLCQHSYHQHCFQSFSENENECPACLPGYKVILDIIESQ</sequence>
<dbReference type="GO" id="GO:0048284">
    <property type="term" value="P:organelle fusion"/>
    <property type="evidence" value="ECO:0007669"/>
    <property type="project" value="TreeGrafter"/>
</dbReference>
<dbReference type="PANTHER" id="PTHR23323:SF24">
    <property type="entry name" value="VACUOLAR PROTEIN SORTING-ASSOCIATED PROTEIN 11 HOMOLOG"/>
    <property type="match status" value="1"/>
</dbReference>
<comment type="caution">
    <text evidence="9">The sequence shown here is derived from an EMBL/GenBank/DDBJ whole genome shotgun (WGS) entry which is preliminary data.</text>
</comment>
<gene>
    <name evidence="9" type="ORF">J437_LFUL018173</name>
</gene>
<evidence type="ECO:0000256" key="4">
    <source>
        <dbReference type="ARBA" id="ARBA00022771"/>
    </source>
</evidence>
<evidence type="ECO:0000259" key="8">
    <source>
        <dbReference type="PROSITE" id="PS50089"/>
    </source>
</evidence>
<keyword evidence="5" id="KW-0862">Zinc</keyword>
<feature type="domain" description="RING-type" evidence="8">
    <location>
        <begin position="312"/>
        <end position="350"/>
    </location>
</feature>
<evidence type="ECO:0000256" key="7">
    <source>
        <dbReference type="PROSITE-ProRule" id="PRU00175"/>
    </source>
</evidence>
<evidence type="ECO:0000256" key="6">
    <source>
        <dbReference type="ARBA" id="ARBA00023136"/>
    </source>
</evidence>
<dbReference type="GO" id="GO:0030897">
    <property type="term" value="C:HOPS complex"/>
    <property type="evidence" value="ECO:0007669"/>
    <property type="project" value="TreeGrafter"/>
</dbReference>
<dbReference type="CDD" id="cd16688">
    <property type="entry name" value="RING-H2_Vps11"/>
    <property type="match status" value="1"/>
</dbReference>
<evidence type="ECO:0000256" key="2">
    <source>
        <dbReference type="ARBA" id="ARBA00007070"/>
    </source>
</evidence>
<evidence type="ECO:0000313" key="10">
    <source>
        <dbReference type="Proteomes" id="UP000792457"/>
    </source>
</evidence>
<dbReference type="InterPro" id="IPR013083">
    <property type="entry name" value="Znf_RING/FYVE/PHD"/>
</dbReference>
<evidence type="ECO:0000256" key="1">
    <source>
        <dbReference type="ARBA" id="ARBA00004492"/>
    </source>
</evidence>
<reference evidence="9" key="2">
    <citation type="submission" date="2017-10" db="EMBL/GenBank/DDBJ databases">
        <title>Ladona fulva Genome sequencing and assembly.</title>
        <authorList>
            <person name="Murali S."/>
            <person name="Richards S."/>
            <person name="Bandaranaike D."/>
            <person name="Bellair M."/>
            <person name="Blankenburg K."/>
            <person name="Chao H."/>
            <person name="Dinh H."/>
            <person name="Doddapaneni H."/>
            <person name="Dugan-Rocha S."/>
            <person name="Elkadiri S."/>
            <person name="Gnanaolivu R."/>
            <person name="Hernandez B."/>
            <person name="Skinner E."/>
            <person name="Javaid M."/>
            <person name="Lee S."/>
            <person name="Li M."/>
            <person name="Ming W."/>
            <person name="Munidasa M."/>
            <person name="Muniz J."/>
            <person name="Nguyen L."/>
            <person name="Hughes D."/>
            <person name="Osuji N."/>
            <person name="Pu L.-L."/>
            <person name="Puazo M."/>
            <person name="Qu C."/>
            <person name="Quiroz J."/>
            <person name="Raj R."/>
            <person name="Weissenberger G."/>
            <person name="Xin Y."/>
            <person name="Zou X."/>
            <person name="Han Y."/>
            <person name="Worley K."/>
            <person name="Muzny D."/>
            <person name="Gibbs R."/>
        </authorList>
    </citation>
    <scope>NUCLEOTIDE SEQUENCE</scope>
    <source>
        <strain evidence="9">Sampled in the wild</strain>
    </source>
</reference>
<dbReference type="PROSITE" id="PS50089">
    <property type="entry name" value="ZF_RING_2"/>
    <property type="match status" value="1"/>
</dbReference>
<comment type="subcellular location">
    <subcellularLocation>
        <location evidence="1">Late endosome membrane</location>
        <topology evidence="1">Peripheral membrane protein</topology>
        <orientation evidence="1">Cytoplasmic side</orientation>
    </subcellularLocation>
</comment>
<evidence type="ECO:0000256" key="3">
    <source>
        <dbReference type="ARBA" id="ARBA00022723"/>
    </source>
</evidence>
<keyword evidence="3" id="KW-0479">Metal-binding</keyword>
<dbReference type="GO" id="GO:0007033">
    <property type="term" value="P:vacuole organization"/>
    <property type="evidence" value="ECO:0007669"/>
    <property type="project" value="TreeGrafter"/>
</dbReference>
<dbReference type="InterPro" id="IPR001841">
    <property type="entry name" value="Znf_RING"/>
</dbReference>
<keyword evidence="4 7" id="KW-0863">Zinc-finger</keyword>
<protein>
    <recommendedName>
        <fullName evidence="8">RING-type domain-containing protein</fullName>
    </recommendedName>
</protein>
<dbReference type="SUPFAM" id="SSF57850">
    <property type="entry name" value="RING/U-box"/>
    <property type="match status" value="1"/>
</dbReference>
<dbReference type="Pfam" id="PF23356">
    <property type="entry name" value="TPR_PEP5_VPS11"/>
    <property type="match status" value="1"/>
</dbReference>
<dbReference type="PANTHER" id="PTHR23323">
    <property type="entry name" value="VACUOLAR PROTEIN SORTING-ASSOCIATED PROTEIN"/>
    <property type="match status" value="1"/>
</dbReference>
<dbReference type="GO" id="GO:0006904">
    <property type="term" value="P:vesicle docking involved in exocytosis"/>
    <property type="evidence" value="ECO:0007669"/>
    <property type="project" value="TreeGrafter"/>
</dbReference>